<reference evidence="2 3" key="1">
    <citation type="submission" date="2023-12" db="EMBL/GenBank/DDBJ databases">
        <title>Marinobacter qingdaonensis sp. nov., isolated from the intertidal sediment of Qingdao, PR China.</title>
        <authorList>
            <person name="Li Y."/>
        </authorList>
    </citation>
    <scope>NUCLEOTIDE SEQUENCE [LARGE SCALE GENOMIC DNA]</scope>
    <source>
        <strain evidence="2 3">ASW11-75</strain>
    </source>
</reference>
<sequence>MYPDILTRSQRGAGLPVALFVITVLALIVVGMAQLQDSTGQSVSLQIQSQRAFYAAESGVQVALRDALESNSCGAVQSPLVFTASGLAGCNATVSCETLVADIQGNGSNDTIYVLVSRGSCGAAGPDAATRTIEVRAR</sequence>
<gene>
    <name evidence="2" type="ORF">U5822_18005</name>
</gene>
<evidence type="ECO:0000256" key="1">
    <source>
        <dbReference type="SAM" id="Phobius"/>
    </source>
</evidence>
<evidence type="ECO:0000313" key="2">
    <source>
        <dbReference type="EMBL" id="MEA1082565.1"/>
    </source>
</evidence>
<proteinExistence type="predicted"/>
<dbReference type="Proteomes" id="UP001305746">
    <property type="component" value="Unassembled WGS sequence"/>
</dbReference>
<accession>A0ABU5P3C6</accession>
<feature type="transmembrane region" description="Helical" evidence="1">
    <location>
        <begin position="12"/>
        <end position="33"/>
    </location>
</feature>
<keyword evidence="3" id="KW-1185">Reference proteome</keyword>
<comment type="caution">
    <text evidence="2">The sequence shown here is derived from an EMBL/GenBank/DDBJ whole genome shotgun (WGS) entry which is preliminary data.</text>
</comment>
<keyword evidence="1" id="KW-0812">Transmembrane</keyword>
<dbReference type="EMBL" id="JAYDCJ010000005">
    <property type="protein sequence ID" value="MEA1082565.1"/>
    <property type="molecule type" value="Genomic_DNA"/>
</dbReference>
<keyword evidence="1" id="KW-1133">Transmembrane helix</keyword>
<dbReference type="RefSeq" id="WP_322857063.1">
    <property type="nucleotide sequence ID" value="NZ_JAYDCJ010000005.1"/>
</dbReference>
<evidence type="ECO:0008006" key="4">
    <source>
        <dbReference type="Google" id="ProtNLM"/>
    </source>
</evidence>
<organism evidence="2 3">
    <name type="scientific">Marinobacter qingdaonensis</name>
    <dbReference type="NCBI Taxonomy" id="3108486"/>
    <lineage>
        <taxon>Bacteria</taxon>
        <taxon>Pseudomonadati</taxon>
        <taxon>Pseudomonadota</taxon>
        <taxon>Gammaproteobacteria</taxon>
        <taxon>Pseudomonadales</taxon>
        <taxon>Marinobacteraceae</taxon>
        <taxon>Marinobacter</taxon>
    </lineage>
</organism>
<protein>
    <recommendedName>
        <fullName evidence="4">MSHA biogenesis protein MshP</fullName>
    </recommendedName>
</protein>
<keyword evidence="1" id="KW-0472">Membrane</keyword>
<name>A0ABU5P3C6_9GAMM</name>
<evidence type="ECO:0000313" key="3">
    <source>
        <dbReference type="Proteomes" id="UP001305746"/>
    </source>
</evidence>